<dbReference type="InterPro" id="IPR032806">
    <property type="entry name" value="YbfD_N"/>
</dbReference>
<dbReference type="Proteomes" id="UP000294823">
    <property type="component" value="Unassembled WGS sequence"/>
</dbReference>
<protein>
    <submittedName>
        <fullName evidence="3">ISAs1 family transposase</fullName>
    </submittedName>
</protein>
<dbReference type="PANTHER" id="PTHR30298:SF0">
    <property type="entry name" value="PROTEIN YBFL-RELATED"/>
    <property type="match status" value="1"/>
</dbReference>
<dbReference type="InterPro" id="IPR047647">
    <property type="entry name" value="ISAs1_transpos"/>
</dbReference>
<feature type="domain" description="Transposase IS4-like" evidence="1">
    <location>
        <begin position="108"/>
        <end position="203"/>
    </location>
</feature>
<evidence type="ECO:0000313" key="3">
    <source>
        <dbReference type="EMBL" id="TDA95372.1"/>
    </source>
</evidence>
<dbReference type="InterPro" id="IPR002559">
    <property type="entry name" value="Transposase_11"/>
</dbReference>
<comment type="caution">
    <text evidence="3">The sequence shown here is derived from an EMBL/GenBank/DDBJ whole genome shotgun (WGS) entry which is preliminary data.</text>
</comment>
<feature type="domain" description="H repeat-associated protein N-terminal" evidence="2">
    <location>
        <begin position="12"/>
        <end position="98"/>
    </location>
</feature>
<feature type="non-terminal residue" evidence="3">
    <location>
        <position position="204"/>
    </location>
</feature>
<dbReference type="PANTHER" id="PTHR30298">
    <property type="entry name" value="H REPEAT-ASSOCIATED PREDICTED TRANSPOSASE"/>
    <property type="match status" value="1"/>
</dbReference>
<dbReference type="Pfam" id="PF13808">
    <property type="entry name" value="DDE_Tnp_1_assoc"/>
    <property type="match status" value="1"/>
</dbReference>
<name>A0ABY2D321_9GAMM</name>
<dbReference type="InterPro" id="IPR051698">
    <property type="entry name" value="Transposase_11-like"/>
</dbReference>
<keyword evidence="4" id="KW-1185">Reference proteome</keyword>
<evidence type="ECO:0000259" key="2">
    <source>
        <dbReference type="Pfam" id="PF13808"/>
    </source>
</evidence>
<reference evidence="3 4" key="1">
    <citation type="submission" date="2019-03" db="EMBL/GenBank/DDBJ databases">
        <title>Halomonas marinisediminis sp. nov., a moderately halophilic bacterium isolated from the Bohai Gulf.</title>
        <authorList>
            <person name="Ji X."/>
        </authorList>
    </citation>
    <scope>NUCLEOTIDE SEQUENCE [LARGE SCALE GENOMIC DNA]</scope>
    <source>
        <strain evidence="3 4">204</strain>
    </source>
</reference>
<organism evidence="3 4">
    <name type="scientific">Halomonas marinisediminis</name>
    <dbReference type="NCBI Taxonomy" id="2546095"/>
    <lineage>
        <taxon>Bacteria</taxon>
        <taxon>Pseudomonadati</taxon>
        <taxon>Pseudomonadota</taxon>
        <taxon>Gammaproteobacteria</taxon>
        <taxon>Oceanospirillales</taxon>
        <taxon>Halomonadaceae</taxon>
        <taxon>Halomonas</taxon>
    </lineage>
</organism>
<dbReference type="NCBIfam" id="NF033564">
    <property type="entry name" value="transpos_ISAs1"/>
    <property type="match status" value="1"/>
</dbReference>
<dbReference type="Pfam" id="PF01609">
    <property type="entry name" value="DDE_Tnp_1"/>
    <property type="match status" value="1"/>
</dbReference>
<proteinExistence type="predicted"/>
<dbReference type="EMBL" id="SLTR01000034">
    <property type="protein sequence ID" value="TDA95372.1"/>
    <property type="molecule type" value="Genomic_DNA"/>
</dbReference>
<evidence type="ECO:0000313" key="4">
    <source>
        <dbReference type="Proteomes" id="UP000294823"/>
    </source>
</evidence>
<gene>
    <name evidence="3" type="ORF">E0702_15660</name>
</gene>
<sequence>MDDPMLTPSLMHHLSIVPDFRQAWKVQHQLSDILFLTVCAVVCGAEGWEEIEDFGHAKLDFLRQYGDFEAGVPSHDTLARVMALVNADKLQSAFAEWMKACHDVTDGAVVAIDGKTLRGSYCRGKGKGAIHMVSAFSAANGVVLGQVKTAQKSNDITAIPELLKLLNLQGCLVTIDAMGCQKKIATQVLQKGADYLLSVKGNQP</sequence>
<accession>A0ABY2D321</accession>
<evidence type="ECO:0000259" key="1">
    <source>
        <dbReference type="Pfam" id="PF01609"/>
    </source>
</evidence>